<dbReference type="SUPFAM" id="SSF56672">
    <property type="entry name" value="DNA/RNA polymerases"/>
    <property type="match status" value="1"/>
</dbReference>
<dbReference type="InterPro" id="IPR043502">
    <property type="entry name" value="DNA/RNA_pol_sf"/>
</dbReference>
<dbReference type="Pfam" id="PF25597">
    <property type="entry name" value="SH3_retrovirus"/>
    <property type="match status" value="1"/>
</dbReference>
<dbReference type="Pfam" id="PF14223">
    <property type="entry name" value="Retrotran_gag_2"/>
    <property type="match status" value="1"/>
</dbReference>
<dbReference type="OrthoDB" id="153872at2759"/>
<sequence length="933" mass="102886">MDRDFSSRYLFDGSNYGLWSIHFTSFLEGRGLWGIVDGTDPLPKPDKPTELAEWKIKNGKIVTWILDSVEKSIAVGLTPHKTAQAMWDHLKVIYQQSNEARLYRLEQELTQLSQGDRTVQAFYNDIVAIWTEISMMDPEFPSDAIPIFQKMRERTRVRQFLMKLRPDFEHCRAALLNHSPLPSMNVVICDLLAEEQRLKALTCASRSPGSLDTVLLASSPTPGKRDMSRVQYYGCKKFGHLATACKESPICAFCKICGHSLQECRKKKRGQGKVYMTTTDDSSTSVMAPPLPSGPLTPEMVQQIVQALSAAGLSGNQIISTADGAHLPISSVGSLSFFPSQHRTFTLIDDLATGKVVGKGRRKGRLFLLDLDDSSVRCMYLGFGDSQKGYRCYDPHARRIRISRNVVFLENVSFHAQPSPPLLAPSIAPSGLTWFPDIPPVSSVTPAPLQIPPCQERAVPSPPIPPAAATVANPSIPEVVVGAGFSQSGYDPSLFIRSSSHGIVVLLVYVDDILLTGSDTSGIVELQQVLQSSFHMKDLGSLTYFLGLEVSRTDRGILVSQRKYTCDLINQAQLSDQRTVETPMELNVQYGKQDVTRLELINVLEDDISSSNYAQFLEFYDHGLFPENLQHSEVSSCSNCCYEEKSYTTNLSFSSISSFPSDVGSFNNNNNNNANTNTNIATTTTTTNNLSTILDSQDENNNDISTSIDFSPSPTFSIPPFLATPQDQCDFSSLQLQIPLTDVGNGFSSYSLEAVVPLGGPPLPSVFEDDCLPPMPSYVCMNPSSPSCSFLDPTIGPPYLSGTLNMALSTETSRIFAGNSLLSSELQPHELEFQGDNGGIYGSEWTQRVYCAGDIQYACRKTLADSRPRVRGRFAKNDEFGENPRPYCSNHEDEDDEDIAMKEGEDMVDSSDIFAHISGVNSFKCNHPIPSWI</sequence>
<proteinExistence type="predicted"/>
<reference evidence="5 6" key="1">
    <citation type="submission" date="2020-04" db="EMBL/GenBank/DDBJ databases">
        <title>Plant Genome Project.</title>
        <authorList>
            <person name="Zhang R.-G."/>
        </authorList>
    </citation>
    <scope>NUCLEOTIDE SEQUENCE [LARGE SCALE GENOMIC DNA]</scope>
    <source>
        <strain evidence="5">YNK0</strain>
        <tissue evidence="5">Leaf</tissue>
    </source>
</reference>
<name>A0A834ZG67_TETSI</name>
<dbReference type="Pfam" id="PF07727">
    <property type="entry name" value="RVT_2"/>
    <property type="match status" value="1"/>
</dbReference>
<dbReference type="PANTHER" id="PTHR37610:SF77">
    <property type="entry name" value="INTEGRASE CATALYTIC DOMAIN-CONTAINING PROTEIN"/>
    <property type="match status" value="1"/>
</dbReference>
<protein>
    <recommendedName>
        <fullName evidence="4">CCT domain-containing protein</fullName>
    </recommendedName>
</protein>
<comment type="caution">
    <text evidence="5">The sequence shown here is derived from an EMBL/GenBank/DDBJ whole genome shotgun (WGS) entry which is preliminary data.</text>
</comment>
<evidence type="ECO:0000256" key="3">
    <source>
        <dbReference type="PROSITE-ProRule" id="PRU00357"/>
    </source>
</evidence>
<feature type="domain" description="CCT" evidence="4">
    <location>
        <begin position="835"/>
        <end position="877"/>
    </location>
</feature>
<dbReference type="InterPro" id="IPR057670">
    <property type="entry name" value="SH3_retrovirus"/>
</dbReference>
<accession>A0A834ZG67</accession>
<dbReference type="InterPro" id="IPR010402">
    <property type="entry name" value="CCT_domain"/>
</dbReference>
<dbReference type="PROSITE" id="PS51017">
    <property type="entry name" value="CCT"/>
    <property type="match status" value="1"/>
</dbReference>
<keyword evidence="6" id="KW-1185">Reference proteome</keyword>
<evidence type="ECO:0000256" key="2">
    <source>
        <dbReference type="ARBA" id="ARBA00023242"/>
    </source>
</evidence>
<dbReference type="EMBL" id="JABCRI010000008">
    <property type="protein sequence ID" value="KAF8401977.1"/>
    <property type="molecule type" value="Genomic_DNA"/>
</dbReference>
<gene>
    <name evidence="5" type="ORF">HHK36_012928</name>
</gene>
<dbReference type="InterPro" id="IPR036875">
    <property type="entry name" value="Znf_CCHC_sf"/>
</dbReference>
<dbReference type="InterPro" id="IPR013103">
    <property type="entry name" value="RVT_2"/>
</dbReference>
<keyword evidence="2 3" id="KW-0539">Nucleus</keyword>
<evidence type="ECO:0000259" key="4">
    <source>
        <dbReference type="PROSITE" id="PS51017"/>
    </source>
</evidence>
<comment type="subcellular location">
    <subcellularLocation>
        <location evidence="1 3">Nucleus</location>
    </subcellularLocation>
</comment>
<dbReference type="OMA" id="WEELAYH"/>
<dbReference type="Pfam" id="PF06203">
    <property type="entry name" value="CCT"/>
    <property type="match status" value="1"/>
</dbReference>
<dbReference type="Proteomes" id="UP000655225">
    <property type="component" value="Unassembled WGS sequence"/>
</dbReference>
<dbReference type="PANTHER" id="PTHR37610">
    <property type="entry name" value="CCHC-TYPE DOMAIN-CONTAINING PROTEIN"/>
    <property type="match status" value="1"/>
</dbReference>
<evidence type="ECO:0000256" key="1">
    <source>
        <dbReference type="ARBA" id="ARBA00004123"/>
    </source>
</evidence>
<evidence type="ECO:0000313" key="6">
    <source>
        <dbReference type="Proteomes" id="UP000655225"/>
    </source>
</evidence>
<dbReference type="GO" id="GO:0008270">
    <property type="term" value="F:zinc ion binding"/>
    <property type="evidence" value="ECO:0007669"/>
    <property type="project" value="InterPro"/>
</dbReference>
<evidence type="ECO:0000313" key="5">
    <source>
        <dbReference type="EMBL" id="KAF8401977.1"/>
    </source>
</evidence>
<organism evidence="5 6">
    <name type="scientific">Tetracentron sinense</name>
    <name type="common">Spur-leaf</name>
    <dbReference type="NCBI Taxonomy" id="13715"/>
    <lineage>
        <taxon>Eukaryota</taxon>
        <taxon>Viridiplantae</taxon>
        <taxon>Streptophyta</taxon>
        <taxon>Embryophyta</taxon>
        <taxon>Tracheophyta</taxon>
        <taxon>Spermatophyta</taxon>
        <taxon>Magnoliopsida</taxon>
        <taxon>Trochodendrales</taxon>
        <taxon>Trochodendraceae</taxon>
        <taxon>Tetracentron</taxon>
    </lineage>
</organism>
<dbReference type="AlphaFoldDB" id="A0A834ZG67"/>
<dbReference type="GO" id="GO:0003676">
    <property type="term" value="F:nucleic acid binding"/>
    <property type="evidence" value="ECO:0007669"/>
    <property type="project" value="InterPro"/>
</dbReference>
<dbReference type="GO" id="GO:0005634">
    <property type="term" value="C:nucleus"/>
    <property type="evidence" value="ECO:0007669"/>
    <property type="project" value="UniProtKB-SubCell"/>
</dbReference>
<dbReference type="SUPFAM" id="SSF57756">
    <property type="entry name" value="Retrovirus zinc finger-like domains"/>
    <property type="match status" value="1"/>
</dbReference>